<evidence type="ECO:0000256" key="15">
    <source>
        <dbReference type="ARBA" id="ARBA00022764"/>
    </source>
</evidence>
<evidence type="ECO:0000256" key="6">
    <source>
        <dbReference type="ARBA" id="ARBA00010790"/>
    </source>
</evidence>
<dbReference type="OMA" id="WHSASNI"/>
<feature type="domain" description="Tubulin/FtsZ 2-layer sandwich" evidence="25">
    <location>
        <begin position="24"/>
        <end position="94"/>
    </location>
</feature>
<comment type="subcellular location">
    <subcellularLocation>
        <location evidence="3">Cytoplasm</location>
        <location evidence="3">Cytoskeleton</location>
        <location evidence="3">Microtubule organizing center</location>
        <location evidence="3">Spindle pole body</location>
    </subcellularLocation>
    <subcellularLocation>
        <location evidence="4">Periplasm</location>
    </subcellularLocation>
</comment>
<keyword evidence="18" id="KW-0342">GTP-binding</keyword>
<dbReference type="InterPro" id="IPR037103">
    <property type="entry name" value="Tubulin/FtsZ-like_C"/>
</dbReference>
<evidence type="ECO:0000256" key="19">
    <source>
        <dbReference type="ARBA" id="ARBA00023212"/>
    </source>
</evidence>
<dbReference type="PANTHER" id="PTHR42784:SF1">
    <property type="entry name" value="PYRANOSE 2-OXIDASE"/>
    <property type="match status" value="1"/>
</dbReference>
<dbReference type="GO" id="GO:0007020">
    <property type="term" value="P:microtubule nucleation"/>
    <property type="evidence" value="ECO:0007669"/>
    <property type="project" value="InterPro"/>
</dbReference>
<evidence type="ECO:0000256" key="8">
    <source>
        <dbReference type="ARBA" id="ARBA00013082"/>
    </source>
</evidence>
<evidence type="ECO:0000256" key="13">
    <source>
        <dbReference type="ARBA" id="ARBA00022701"/>
    </source>
</evidence>
<dbReference type="InterPro" id="IPR007867">
    <property type="entry name" value="GMC_OxRtase_C"/>
</dbReference>
<dbReference type="GO" id="GO:0005816">
    <property type="term" value="C:spindle pole body"/>
    <property type="evidence" value="ECO:0007669"/>
    <property type="project" value="UniProtKB-SubCell"/>
</dbReference>
<dbReference type="SUPFAM" id="SSF50370">
    <property type="entry name" value="Ricin B-like lectins"/>
    <property type="match status" value="1"/>
</dbReference>
<dbReference type="GO" id="GO:0050660">
    <property type="term" value="F:flavin adenine dinucleotide binding"/>
    <property type="evidence" value="ECO:0007669"/>
    <property type="project" value="InterPro"/>
</dbReference>
<keyword evidence="24" id="KW-0175">Coiled coil</keyword>
<accession>A0A1C7LNZ9</accession>
<comment type="caution">
    <text evidence="27">The sequence shown here is derived from an EMBL/GenBank/DDBJ whole genome shotgun (WGS) entry which is preliminary data.</text>
</comment>
<keyword evidence="11" id="KW-0963">Cytoplasm</keyword>
<dbReference type="Proteomes" id="UP000092993">
    <property type="component" value="Unassembled WGS sequence"/>
</dbReference>
<dbReference type="PANTHER" id="PTHR42784">
    <property type="entry name" value="PYRANOSE 2-OXIDASE"/>
    <property type="match status" value="1"/>
</dbReference>
<dbReference type="InterPro" id="IPR002454">
    <property type="entry name" value="Gamma_tubulin"/>
</dbReference>
<evidence type="ECO:0000256" key="4">
    <source>
        <dbReference type="ARBA" id="ARBA00004418"/>
    </source>
</evidence>
<dbReference type="InterPro" id="IPR008280">
    <property type="entry name" value="Tub_FtsZ_C"/>
</dbReference>
<dbReference type="AlphaFoldDB" id="A0A1C7LNZ9"/>
<dbReference type="Pfam" id="PF03953">
    <property type="entry name" value="Tubulin_C"/>
    <property type="match status" value="1"/>
</dbReference>
<evidence type="ECO:0000256" key="9">
    <source>
        <dbReference type="ARBA" id="ARBA00016408"/>
    </source>
</evidence>
<comment type="subunit">
    <text evidence="7">Homotetramer.</text>
</comment>
<protein>
    <recommendedName>
        <fullName evidence="9">Pyranose 2-oxidase</fullName>
        <ecNumber evidence="8">1.1.3.10</ecNumber>
    </recommendedName>
    <alternativeName>
        <fullName evidence="21">FAD-oxidoreductase</fullName>
    </alternativeName>
    <alternativeName>
        <fullName evidence="23">Gamma-tubulin</fullName>
    </alternativeName>
    <alternativeName>
        <fullName evidence="20">Glucose 2-oxidase</fullName>
    </alternativeName>
    <alternativeName>
        <fullName evidence="22">Pyranose:oxygen 2-oxidoreductase</fullName>
    </alternativeName>
    <alternativeName>
        <fullName evidence="10">Tubulin gamma chain</fullName>
    </alternativeName>
</protein>
<dbReference type="InterPro" id="IPR035992">
    <property type="entry name" value="Ricin_B-like_lectins"/>
</dbReference>
<evidence type="ECO:0000256" key="3">
    <source>
        <dbReference type="ARBA" id="ARBA00004317"/>
    </source>
</evidence>
<dbReference type="GO" id="GO:0005874">
    <property type="term" value="C:microtubule"/>
    <property type="evidence" value="ECO:0007669"/>
    <property type="project" value="UniProtKB-KW"/>
</dbReference>
<evidence type="ECO:0000259" key="25">
    <source>
        <dbReference type="Pfam" id="PF03953"/>
    </source>
</evidence>
<dbReference type="InterPro" id="IPR012814">
    <property type="entry name" value="P2OX"/>
</dbReference>
<dbReference type="GO" id="GO:0031122">
    <property type="term" value="P:cytoplasmic microtubule organization"/>
    <property type="evidence" value="ECO:0007669"/>
    <property type="project" value="InterPro"/>
</dbReference>
<name>A0A1C7LNZ9_GRIFR</name>
<evidence type="ECO:0000256" key="24">
    <source>
        <dbReference type="SAM" id="Coils"/>
    </source>
</evidence>
<evidence type="ECO:0000256" key="20">
    <source>
        <dbReference type="ARBA" id="ARBA00030508"/>
    </source>
</evidence>
<evidence type="ECO:0000259" key="26">
    <source>
        <dbReference type="Pfam" id="PF05199"/>
    </source>
</evidence>
<evidence type="ECO:0000256" key="10">
    <source>
        <dbReference type="ARBA" id="ARBA00018848"/>
    </source>
</evidence>
<dbReference type="SUPFAM" id="SSF54373">
    <property type="entry name" value="FAD-linked reductases, C-terminal domain"/>
    <property type="match status" value="1"/>
</dbReference>
<evidence type="ECO:0000256" key="22">
    <source>
        <dbReference type="ARBA" id="ARBA00031330"/>
    </source>
</evidence>
<evidence type="ECO:0000256" key="23">
    <source>
        <dbReference type="ARBA" id="ARBA00033229"/>
    </source>
</evidence>
<keyword evidence="13" id="KW-0493">Microtubule</keyword>
<evidence type="ECO:0000256" key="21">
    <source>
        <dbReference type="ARBA" id="ARBA00031159"/>
    </source>
</evidence>
<keyword evidence="19" id="KW-0206">Cytoskeleton</keyword>
<keyword evidence="17" id="KW-0560">Oxidoreductase</keyword>
<dbReference type="OrthoDB" id="269227at2759"/>
<feature type="coiled-coil region" evidence="24">
    <location>
        <begin position="113"/>
        <end position="140"/>
    </location>
</feature>
<dbReference type="GO" id="GO:0000930">
    <property type="term" value="C:gamma-tubulin complex"/>
    <property type="evidence" value="ECO:0007669"/>
    <property type="project" value="InterPro"/>
</dbReference>
<dbReference type="Gene3D" id="2.80.10.50">
    <property type="match status" value="1"/>
</dbReference>
<reference evidence="27 28" key="1">
    <citation type="submission" date="2016-03" db="EMBL/GenBank/DDBJ databases">
        <title>Whole genome sequencing of Grifola frondosa 9006-11.</title>
        <authorList>
            <person name="Min B."/>
            <person name="Park H."/>
            <person name="Kim J.-G."/>
            <person name="Cho H."/>
            <person name="Oh Y.-L."/>
            <person name="Kong W.-S."/>
            <person name="Choi I.-G."/>
        </authorList>
    </citation>
    <scope>NUCLEOTIDE SEQUENCE [LARGE SCALE GENOMIC DNA]</scope>
    <source>
        <strain evidence="27 28">9006-11</strain>
    </source>
</reference>
<keyword evidence="16" id="KW-0274">FAD</keyword>
<evidence type="ECO:0000256" key="1">
    <source>
        <dbReference type="ARBA" id="ARBA00000827"/>
    </source>
</evidence>
<dbReference type="GO" id="GO:0042597">
    <property type="term" value="C:periplasmic space"/>
    <property type="evidence" value="ECO:0007669"/>
    <property type="project" value="UniProtKB-SubCell"/>
</dbReference>
<keyword evidence="12" id="KW-0285">Flavoprotein</keyword>
<evidence type="ECO:0000313" key="27">
    <source>
        <dbReference type="EMBL" id="OBZ66463.1"/>
    </source>
</evidence>
<evidence type="ECO:0000256" key="5">
    <source>
        <dbReference type="ARBA" id="ARBA00009636"/>
    </source>
</evidence>
<evidence type="ECO:0000256" key="14">
    <source>
        <dbReference type="ARBA" id="ARBA00022741"/>
    </source>
</evidence>
<keyword evidence="14" id="KW-0547">Nucleotide-binding</keyword>
<dbReference type="PRINTS" id="PR01164">
    <property type="entry name" value="GAMMATUBULIN"/>
</dbReference>
<dbReference type="SUPFAM" id="SSF55307">
    <property type="entry name" value="Tubulin C-terminal domain-like"/>
    <property type="match status" value="1"/>
</dbReference>
<keyword evidence="28" id="KW-1185">Reference proteome</keyword>
<dbReference type="Gene3D" id="3.30.1330.20">
    <property type="entry name" value="Tubulin/FtsZ, C-terminal domain"/>
    <property type="match status" value="1"/>
</dbReference>
<comment type="similarity">
    <text evidence="6">Belongs to the GMC oxidoreductase family.</text>
</comment>
<evidence type="ECO:0000256" key="2">
    <source>
        <dbReference type="ARBA" id="ARBA00001974"/>
    </source>
</evidence>
<dbReference type="FunFam" id="1.10.287.600:FF:000004">
    <property type="entry name" value="Tubulin gamma chain"/>
    <property type="match status" value="1"/>
</dbReference>
<organism evidence="27 28">
    <name type="scientific">Grifola frondosa</name>
    <name type="common">Maitake</name>
    <name type="synonym">Polyporus frondosus</name>
    <dbReference type="NCBI Taxonomy" id="5627"/>
    <lineage>
        <taxon>Eukaryota</taxon>
        <taxon>Fungi</taxon>
        <taxon>Dikarya</taxon>
        <taxon>Basidiomycota</taxon>
        <taxon>Agaricomycotina</taxon>
        <taxon>Agaricomycetes</taxon>
        <taxon>Polyporales</taxon>
        <taxon>Grifolaceae</taxon>
        <taxon>Grifola</taxon>
    </lineage>
</organism>
<evidence type="ECO:0000256" key="12">
    <source>
        <dbReference type="ARBA" id="ARBA00022630"/>
    </source>
</evidence>
<dbReference type="SUPFAM" id="SSF51905">
    <property type="entry name" value="FAD/NAD(P)-binding domain"/>
    <property type="match status" value="1"/>
</dbReference>
<dbReference type="InterPro" id="IPR051473">
    <property type="entry name" value="P2Ox-like"/>
</dbReference>
<dbReference type="EMBL" id="LUGG01000031">
    <property type="protein sequence ID" value="OBZ66463.1"/>
    <property type="molecule type" value="Genomic_DNA"/>
</dbReference>
<dbReference type="GO" id="GO:0050233">
    <property type="term" value="F:pyranose oxidase activity"/>
    <property type="evidence" value="ECO:0007669"/>
    <property type="project" value="UniProtKB-EC"/>
</dbReference>
<keyword evidence="15" id="KW-0574">Periplasm</keyword>
<dbReference type="Gene3D" id="1.10.287.600">
    <property type="entry name" value="Helix hairpin bin"/>
    <property type="match status" value="1"/>
</dbReference>
<dbReference type="InterPro" id="IPR018316">
    <property type="entry name" value="Tubulin/FtsZ_2-layer-sand-dom"/>
</dbReference>
<dbReference type="GO" id="GO:0005525">
    <property type="term" value="F:GTP binding"/>
    <property type="evidence" value="ECO:0007669"/>
    <property type="project" value="UniProtKB-KW"/>
</dbReference>
<dbReference type="EC" id="1.1.3.10" evidence="8"/>
<dbReference type="Gene3D" id="3.50.50.60">
    <property type="entry name" value="FAD/NAD(P)-binding domain"/>
    <property type="match status" value="2"/>
</dbReference>
<dbReference type="NCBIfam" id="TIGR02462">
    <property type="entry name" value="pyranose_ox"/>
    <property type="match status" value="1"/>
</dbReference>
<evidence type="ECO:0000256" key="7">
    <source>
        <dbReference type="ARBA" id="ARBA00011881"/>
    </source>
</evidence>
<evidence type="ECO:0000313" key="28">
    <source>
        <dbReference type="Proteomes" id="UP000092993"/>
    </source>
</evidence>
<feature type="domain" description="Glucose-methanol-choline oxidoreductase C-terminal" evidence="26">
    <location>
        <begin position="649"/>
        <end position="768"/>
    </location>
</feature>
<evidence type="ECO:0000256" key="18">
    <source>
        <dbReference type="ARBA" id="ARBA00023134"/>
    </source>
</evidence>
<evidence type="ECO:0000256" key="16">
    <source>
        <dbReference type="ARBA" id="ARBA00022827"/>
    </source>
</evidence>
<dbReference type="Pfam" id="PF05199">
    <property type="entry name" value="GMC_oxred_C"/>
    <property type="match status" value="1"/>
</dbReference>
<dbReference type="STRING" id="5627.A0A1C7LNZ9"/>
<gene>
    <name evidence="27" type="primary">p2ox</name>
    <name evidence="27" type="ORF">A0H81_13606</name>
</gene>
<comment type="catalytic activity">
    <reaction evidence="1">
        <text>D-glucose + O2 = 2-dehydro-D-glucose + H2O2</text>
        <dbReference type="Rhea" id="RHEA:10552"/>
        <dbReference type="ChEBI" id="CHEBI:4167"/>
        <dbReference type="ChEBI" id="CHEBI:15379"/>
        <dbReference type="ChEBI" id="CHEBI:16240"/>
        <dbReference type="ChEBI" id="CHEBI:16609"/>
        <dbReference type="EC" id="1.1.3.10"/>
    </reaction>
</comment>
<evidence type="ECO:0000256" key="17">
    <source>
        <dbReference type="ARBA" id="ARBA00023002"/>
    </source>
</evidence>
<evidence type="ECO:0000256" key="11">
    <source>
        <dbReference type="ARBA" id="ARBA00022490"/>
    </source>
</evidence>
<proteinExistence type="inferred from homology"/>
<dbReference type="InterPro" id="IPR023123">
    <property type="entry name" value="Tubulin_C"/>
</dbReference>
<dbReference type="InterPro" id="IPR036188">
    <property type="entry name" value="FAD/NAD-bd_sf"/>
</dbReference>
<comment type="similarity">
    <text evidence="5">Belongs to the tubulin family.</text>
</comment>
<sequence>MTKSRRQKLSDELRSWILPSTSNIIIQGDVDPNEIHRCLLRIRERQLVPFIPWGPATIQIALARRSPYIQTSHRVSGVMLANHTGITSVFKRMLDQFDRLFKRNAFLEQYKKFENILGEFDDARATCDELQKEYKASLETSTKIMIAQWSCMHYRMMCCDVDVGTRAMGKLKSCSLYRQCRNFNLILGLKIDLSHIDMPPSISRRFNEYLAAQPKLDADPAIRLATQDKTYDVFIAGSGPIGATYAKKLVDAGFTVLMVEMGSADSFVSAGVDDIQVPGAHKKNEIIYQKNIDRFVNVIQGALNTVSIPTSNLAIPTLDPNVFQNTKDKPFISLGKNPKQSPFDNLGAEAVTHCVGGMTTHWTCATPELHPTIERPKLDNDSSKDQQLWDRLYPEARSLIGCFQGEGKPFEKNRVFKPLPLACHRMSNPDYVDWHSASNILQDIYVHPEKKKLFTLLTNHLCVRLAVDTSSKPGSVKIALAEVKNLLKVASGSSFQESTMYFKAKVYVIATGAVKTLRRVLLSILYNSGFNSPKTPSYVQIPNLGKYMTEQPMAFCQVMLKDQLIRNVPTNPYKLPWWDGKVDRHARTYPNDPIPIPFRDPEPQVTSPLSADYPWHTQIHRDAFSYGAVAETIDTRLIVDFRFFGYVEPRAVNYIEFESDIQDPYDMPQPTFHFQMSSDDRGRAHRMMKDMCDVALELGGYLPGSEPQFMTPGLALHLAGTVRAGLDQNTTVADTNCKIWNFNNLYVGGNGVIPTGFGANPTLTSICYAIKSSEAIIAQLGGGSGGDKTPVIQDGTYRLANYDSGLYWDISSSTSGTNITVQDGDDTDAPTSQKWTLKFDKNSGLSTFTSVYASNLYAGFSGSALQGSALVGTTTSAKFTIEKSGNAYTVKENNSGLFLTVTDDEKPCNVMLTGTSSAQTQWNFYTV</sequence>
<comment type="cofactor">
    <cofactor evidence="2">
        <name>FAD</name>
        <dbReference type="ChEBI" id="CHEBI:57692"/>
    </cofactor>
</comment>